<comment type="similarity">
    <text evidence="2">Belongs to the NIPA family.</text>
</comment>
<dbReference type="Gene3D" id="1.10.3730.20">
    <property type="match status" value="1"/>
</dbReference>
<dbReference type="GO" id="GO:0016020">
    <property type="term" value="C:membrane"/>
    <property type="evidence" value="ECO:0000318"/>
    <property type="project" value="GO_Central"/>
</dbReference>
<dbReference type="SUPFAM" id="SSF103481">
    <property type="entry name" value="Multidrug resistance efflux transporter EmrE"/>
    <property type="match status" value="1"/>
</dbReference>
<dbReference type="OrthoDB" id="6428174at2759"/>
<keyword evidence="4 6" id="KW-1133">Transmembrane helix</keyword>
<evidence type="ECO:0000256" key="6">
    <source>
        <dbReference type="SAM" id="Phobius"/>
    </source>
</evidence>
<dbReference type="GeneID" id="575447"/>
<dbReference type="FunCoup" id="A0A7M7RA75">
    <property type="interactions" value="754"/>
</dbReference>
<evidence type="ECO:0008006" key="9">
    <source>
        <dbReference type="Google" id="ProtNLM"/>
    </source>
</evidence>
<evidence type="ECO:0000256" key="4">
    <source>
        <dbReference type="ARBA" id="ARBA00022989"/>
    </source>
</evidence>
<dbReference type="InParanoid" id="A0A7M7RA75"/>
<evidence type="ECO:0000313" key="7">
    <source>
        <dbReference type="EnsemblMetazoa" id="XP_780942"/>
    </source>
</evidence>
<dbReference type="EnsemblMetazoa" id="XM_775849">
    <property type="protein sequence ID" value="XP_780942"/>
    <property type="gene ID" value="LOC575447"/>
</dbReference>
<reference evidence="7" key="2">
    <citation type="submission" date="2021-01" db="UniProtKB">
        <authorList>
            <consortium name="EnsemblMetazoa"/>
        </authorList>
    </citation>
    <scope>IDENTIFICATION</scope>
</reference>
<comment type="subcellular location">
    <subcellularLocation>
        <location evidence="1">Membrane</location>
        <topology evidence="1">Multi-pass membrane protein</topology>
    </subcellularLocation>
</comment>
<dbReference type="GO" id="GO:0015095">
    <property type="term" value="F:magnesium ion transmembrane transporter activity"/>
    <property type="evidence" value="ECO:0007669"/>
    <property type="project" value="InterPro"/>
</dbReference>
<dbReference type="OMA" id="QEWLWWA"/>
<name>A0A7M7RA75_STRPU</name>
<sequence length="412" mass="44668">MSPVAESDEPHKNITGAVWHELQQAISTQATSMTTITPSFMSTSNSTMACDISEETMTSEDFYIGLTLAICSSGFIGSSFVIKKQALIKISAHAVRAGDGGHAYLREWLWWAGFLLLGLGELCNFMAYAFAPATLVTPLGALSVIVSAVLSSYVLNETLNLLGKLGCILCIMGSIIIVLHTPADEAFHTLGWLATRLRSPSFVIYVCLVAASCLALVFAIGPRWGHTNILVYVLVCSLMGSLTVMASKGVGIAFVQLFDGTNTFVDPLTWILILLMVVFITIQMHFLNKSLDIFNTAVITPIYYVFFTASVLIASSLLFEDWRAMTATDIIAVLDGFGVIIVGIFLLHTFRDFSLSLTDLPSVEKSSTSAGATSVHRPRTDSEDRYINTESACLLNDFNITNDGISSDKDMA</sequence>
<dbReference type="Pfam" id="PF05653">
    <property type="entry name" value="Mg_trans_NIPA"/>
    <property type="match status" value="1"/>
</dbReference>
<organism evidence="7 8">
    <name type="scientific">Strongylocentrotus purpuratus</name>
    <name type="common">Purple sea urchin</name>
    <dbReference type="NCBI Taxonomy" id="7668"/>
    <lineage>
        <taxon>Eukaryota</taxon>
        <taxon>Metazoa</taxon>
        <taxon>Echinodermata</taxon>
        <taxon>Eleutherozoa</taxon>
        <taxon>Echinozoa</taxon>
        <taxon>Echinoidea</taxon>
        <taxon>Euechinoidea</taxon>
        <taxon>Echinacea</taxon>
        <taxon>Camarodonta</taxon>
        <taxon>Echinidea</taxon>
        <taxon>Strongylocentrotidae</taxon>
        <taxon>Strongylocentrotus</taxon>
    </lineage>
</organism>
<dbReference type="PANTHER" id="PTHR12570">
    <property type="match status" value="1"/>
</dbReference>
<reference evidence="8" key="1">
    <citation type="submission" date="2015-02" db="EMBL/GenBank/DDBJ databases">
        <title>Genome sequencing for Strongylocentrotus purpuratus.</title>
        <authorList>
            <person name="Murali S."/>
            <person name="Liu Y."/>
            <person name="Vee V."/>
            <person name="English A."/>
            <person name="Wang M."/>
            <person name="Skinner E."/>
            <person name="Han Y."/>
            <person name="Muzny D.M."/>
            <person name="Worley K.C."/>
            <person name="Gibbs R.A."/>
        </authorList>
    </citation>
    <scope>NUCLEOTIDE SEQUENCE</scope>
</reference>
<dbReference type="KEGG" id="spu:575447"/>
<evidence type="ECO:0000256" key="5">
    <source>
        <dbReference type="ARBA" id="ARBA00023136"/>
    </source>
</evidence>
<evidence type="ECO:0000313" key="8">
    <source>
        <dbReference type="Proteomes" id="UP000007110"/>
    </source>
</evidence>
<protein>
    <recommendedName>
        <fullName evidence="9">Magnesium transporter NIPA2</fullName>
    </recommendedName>
</protein>
<dbReference type="Proteomes" id="UP000007110">
    <property type="component" value="Unassembled WGS sequence"/>
</dbReference>
<accession>A0A7M7RA75</accession>
<dbReference type="AlphaFoldDB" id="A0A7M7RA75"/>
<proteinExistence type="inferred from homology"/>
<feature type="transmembrane region" description="Helical" evidence="6">
    <location>
        <begin position="162"/>
        <end position="182"/>
    </location>
</feature>
<dbReference type="InterPro" id="IPR037185">
    <property type="entry name" value="EmrE-like"/>
</dbReference>
<evidence type="ECO:0000256" key="1">
    <source>
        <dbReference type="ARBA" id="ARBA00004141"/>
    </source>
</evidence>
<feature type="transmembrane region" description="Helical" evidence="6">
    <location>
        <begin position="330"/>
        <end position="350"/>
    </location>
</feature>
<feature type="transmembrane region" description="Helical" evidence="6">
    <location>
        <begin position="108"/>
        <end position="129"/>
    </location>
</feature>
<feature type="transmembrane region" description="Helical" evidence="6">
    <location>
        <begin position="62"/>
        <end position="82"/>
    </location>
</feature>
<dbReference type="InterPro" id="IPR008521">
    <property type="entry name" value="Mg_trans_NIPA"/>
</dbReference>
<feature type="transmembrane region" description="Helical" evidence="6">
    <location>
        <begin position="229"/>
        <end position="255"/>
    </location>
</feature>
<evidence type="ECO:0000256" key="3">
    <source>
        <dbReference type="ARBA" id="ARBA00022692"/>
    </source>
</evidence>
<dbReference type="PANTHER" id="PTHR12570:SF92">
    <property type="entry name" value="SPICHTHYIN, ISOFORM B"/>
    <property type="match status" value="1"/>
</dbReference>
<dbReference type="GO" id="GO:0015693">
    <property type="term" value="P:magnesium ion transport"/>
    <property type="evidence" value="ECO:0000318"/>
    <property type="project" value="GO_Central"/>
</dbReference>
<feature type="transmembrane region" description="Helical" evidence="6">
    <location>
        <begin position="202"/>
        <end position="222"/>
    </location>
</feature>
<keyword evidence="3 6" id="KW-0812">Transmembrane</keyword>
<feature type="transmembrane region" description="Helical" evidence="6">
    <location>
        <begin position="135"/>
        <end position="155"/>
    </location>
</feature>
<feature type="transmembrane region" description="Helical" evidence="6">
    <location>
        <begin position="267"/>
        <end position="286"/>
    </location>
</feature>
<evidence type="ECO:0000256" key="2">
    <source>
        <dbReference type="ARBA" id="ARBA00007230"/>
    </source>
</evidence>
<dbReference type="RefSeq" id="XP_780942.3">
    <property type="nucleotide sequence ID" value="XM_775849.5"/>
</dbReference>
<feature type="transmembrane region" description="Helical" evidence="6">
    <location>
        <begin position="298"/>
        <end position="318"/>
    </location>
</feature>
<keyword evidence="5 6" id="KW-0472">Membrane</keyword>
<keyword evidence="8" id="KW-1185">Reference proteome</keyword>